<keyword evidence="4 9" id="KW-0812">Transmembrane</keyword>
<evidence type="ECO:0000256" key="5">
    <source>
        <dbReference type="ARBA" id="ARBA00022750"/>
    </source>
</evidence>
<evidence type="ECO:0000256" key="2">
    <source>
        <dbReference type="ARBA" id="ARBA00022475"/>
    </source>
</evidence>
<keyword evidence="13" id="KW-1185">Reference proteome</keyword>
<dbReference type="EMBL" id="FMUS01000002">
    <property type="protein sequence ID" value="SCX86777.1"/>
    <property type="molecule type" value="Genomic_DNA"/>
</dbReference>
<feature type="transmembrane region" description="Helical" evidence="9">
    <location>
        <begin position="120"/>
        <end position="139"/>
    </location>
</feature>
<feature type="transmembrane region" description="Helical" evidence="9">
    <location>
        <begin position="82"/>
        <end position="100"/>
    </location>
</feature>
<keyword evidence="2 9" id="KW-1003">Cell membrane</keyword>
<evidence type="ECO:0000256" key="4">
    <source>
        <dbReference type="ARBA" id="ARBA00022692"/>
    </source>
</evidence>
<evidence type="ECO:0000313" key="12">
    <source>
        <dbReference type="EMBL" id="SCX86777.1"/>
    </source>
</evidence>
<comment type="subcellular location">
    <subcellularLocation>
        <location evidence="9">Cell membrane</location>
        <topology evidence="9">Multi-pass membrane protein</topology>
    </subcellularLocation>
</comment>
<dbReference type="UniPathway" id="UPA00665"/>
<dbReference type="GO" id="GO:0004190">
    <property type="term" value="F:aspartic-type endopeptidase activity"/>
    <property type="evidence" value="ECO:0007669"/>
    <property type="project" value="UniProtKB-UniRule"/>
</dbReference>
<keyword evidence="6 9" id="KW-0378">Hydrolase</keyword>
<evidence type="ECO:0000256" key="11">
    <source>
        <dbReference type="RuleBase" id="RU004181"/>
    </source>
</evidence>
<evidence type="ECO:0000256" key="6">
    <source>
        <dbReference type="ARBA" id="ARBA00022801"/>
    </source>
</evidence>
<feature type="transmembrane region" description="Helical" evidence="9">
    <location>
        <begin position="57"/>
        <end position="75"/>
    </location>
</feature>
<name>A0A1G5B9D8_9FIRM</name>
<dbReference type="AlphaFoldDB" id="A0A1G5B9D8"/>
<organism evidence="12 13">
    <name type="scientific">Alkaliphilus peptidifermentans DSM 18978</name>
    <dbReference type="NCBI Taxonomy" id="1120976"/>
    <lineage>
        <taxon>Bacteria</taxon>
        <taxon>Bacillati</taxon>
        <taxon>Bacillota</taxon>
        <taxon>Clostridia</taxon>
        <taxon>Peptostreptococcales</taxon>
        <taxon>Natronincolaceae</taxon>
        <taxon>Alkaliphilus</taxon>
    </lineage>
</organism>
<protein>
    <recommendedName>
        <fullName evidence="9">Lipoprotein signal peptidase</fullName>
        <ecNumber evidence="9">3.4.23.36</ecNumber>
    </recommendedName>
    <alternativeName>
        <fullName evidence="9">Prolipoprotein signal peptidase</fullName>
    </alternativeName>
    <alternativeName>
        <fullName evidence="9">Signal peptidase II</fullName>
        <shortName evidence="9">SPase II</shortName>
    </alternativeName>
</protein>
<evidence type="ECO:0000256" key="10">
    <source>
        <dbReference type="RuleBase" id="RU000594"/>
    </source>
</evidence>
<dbReference type="Proteomes" id="UP000198636">
    <property type="component" value="Unassembled WGS sequence"/>
</dbReference>
<feature type="active site" evidence="9">
    <location>
        <position position="124"/>
    </location>
</feature>
<dbReference type="InterPro" id="IPR001872">
    <property type="entry name" value="Peptidase_A8"/>
</dbReference>
<comment type="caution">
    <text evidence="9">Lacks conserved residue(s) required for the propagation of feature annotation.</text>
</comment>
<evidence type="ECO:0000256" key="7">
    <source>
        <dbReference type="ARBA" id="ARBA00022989"/>
    </source>
</evidence>
<evidence type="ECO:0000313" key="13">
    <source>
        <dbReference type="Proteomes" id="UP000198636"/>
    </source>
</evidence>
<dbReference type="GO" id="GO:0005886">
    <property type="term" value="C:plasma membrane"/>
    <property type="evidence" value="ECO:0007669"/>
    <property type="project" value="UniProtKB-SubCell"/>
</dbReference>
<comment type="function">
    <text evidence="9 10">This protein specifically catalyzes the removal of signal peptides from prolipoproteins.</text>
</comment>
<sequence>MIYILILIVIALDQITKYWAINSLQYIGEIPIIQNVFHLTYVENIGAAFGILPNQRLFFIIAKLIAVIGLLIFLYKNKEMHSILRIGILFIIAGAVGNLIDRVRFGYVVDFFDFRIWPVFNIADMSIILGAILVSYIILRYDSIKPKEL</sequence>
<dbReference type="GO" id="GO:0006508">
    <property type="term" value="P:proteolysis"/>
    <property type="evidence" value="ECO:0007669"/>
    <property type="project" value="UniProtKB-KW"/>
</dbReference>
<keyword evidence="8 9" id="KW-0472">Membrane</keyword>
<comment type="similarity">
    <text evidence="1 9 11">Belongs to the peptidase A8 family.</text>
</comment>
<evidence type="ECO:0000256" key="1">
    <source>
        <dbReference type="ARBA" id="ARBA00006139"/>
    </source>
</evidence>
<dbReference type="EC" id="3.4.23.36" evidence="9"/>
<dbReference type="PANTHER" id="PTHR33695:SF1">
    <property type="entry name" value="LIPOPROTEIN SIGNAL PEPTIDASE"/>
    <property type="match status" value="1"/>
</dbReference>
<dbReference type="OrthoDB" id="9810259at2"/>
<accession>A0A1G5B9D8</accession>
<feature type="active site" evidence="9">
    <location>
        <position position="110"/>
    </location>
</feature>
<proteinExistence type="inferred from homology"/>
<dbReference type="RefSeq" id="WP_091539257.1">
    <property type="nucleotide sequence ID" value="NZ_FMUS01000002.1"/>
</dbReference>
<evidence type="ECO:0000256" key="3">
    <source>
        <dbReference type="ARBA" id="ARBA00022670"/>
    </source>
</evidence>
<comment type="pathway">
    <text evidence="9">Protein modification; lipoprotein biosynthesis (signal peptide cleavage).</text>
</comment>
<dbReference type="PRINTS" id="PR00781">
    <property type="entry name" value="LIPOSIGPTASE"/>
</dbReference>
<dbReference type="PROSITE" id="PS00855">
    <property type="entry name" value="SPASE_II"/>
    <property type="match status" value="1"/>
</dbReference>
<comment type="catalytic activity">
    <reaction evidence="9 10">
        <text>Release of signal peptides from bacterial membrane prolipoproteins. Hydrolyzes -Xaa-Yaa-Zaa-|-(S,diacylglyceryl)Cys-, in which Xaa is hydrophobic (preferably Leu), and Yaa (Ala or Ser) and Zaa (Gly or Ala) have small, neutral side chains.</text>
        <dbReference type="EC" id="3.4.23.36"/>
    </reaction>
</comment>
<dbReference type="PANTHER" id="PTHR33695">
    <property type="entry name" value="LIPOPROTEIN SIGNAL PEPTIDASE"/>
    <property type="match status" value="1"/>
</dbReference>
<dbReference type="HAMAP" id="MF_00161">
    <property type="entry name" value="LspA"/>
    <property type="match status" value="1"/>
</dbReference>
<keyword evidence="5 9" id="KW-0064">Aspartyl protease</keyword>
<reference evidence="12 13" key="1">
    <citation type="submission" date="2016-10" db="EMBL/GenBank/DDBJ databases">
        <authorList>
            <person name="de Groot N.N."/>
        </authorList>
    </citation>
    <scope>NUCLEOTIDE SEQUENCE [LARGE SCALE GENOMIC DNA]</scope>
    <source>
        <strain evidence="12 13">DSM 18978</strain>
    </source>
</reference>
<dbReference type="NCBIfam" id="TIGR00077">
    <property type="entry name" value="lspA"/>
    <property type="match status" value="1"/>
</dbReference>
<evidence type="ECO:0000256" key="8">
    <source>
        <dbReference type="ARBA" id="ARBA00023136"/>
    </source>
</evidence>
<keyword evidence="3 9" id="KW-0645">Protease</keyword>
<keyword evidence="7 9" id="KW-1133">Transmembrane helix</keyword>
<dbReference type="STRING" id="1120976.SAMN03080606_00342"/>
<dbReference type="Pfam" id="PF01252">
    <property type="entry name" value="Peptidase_A8"/>
    <property type="match status" value="1"/>
</dbReference>
<evidence type="ECO:0000256" key="9">
    <source>
        <dbReference type="HAMAP-Rule" id="MF_00161"/>
    </source>
</evidence>
<gene>
    <name evidence="9" type="primary">lspA</name>
    <name evidence="12" type="ORF">SAMN03080606_00342</name>
</gene>